<evidence type="ECO:0000313" key="1">
    <source>
        <dbReference type="EMBL" id="MBS7527446.1"/>
    </source>
</evidence>
<evidence type="ECO:0000313" key="2">
    <source>
        <dbReference type="Proteomes" id="UP000746471"/>
    </source>
</evidence>
<reference evidence="1 2" key="1">
    <citation type="submission" date="2021-05" db="EMBL/GenBank/DDBJ databases">
        <title>Fusibacter ferrireducens sp. nov., an anaerobic, sulfur- and Fe-reducing bacterium isolated from the mangrove sediment.</title>
        <authorList>
            <person name="Qiu D."/>
        </authorList>
    </citation>
    <scope>NUCLEOTIDE SEQUENCE [LARGE SCALE GENOMIC DNA]</scope>
    <source>
        <strain evidence="1 2">DSM 12116</strain>
    </source>
</reference>
<comment type="caution">
    <text evidence="1">The sequence shown here is derived from an EMBL/GenBank/DDBJ whole genome shotgun (WGS) entry which is preliminary data.</text>
</comment>
<accession>A0ABS5PSB7</accession>
<dbReference type="Proteomes" id="UP000746471">
    <property type="component" value="Unassembled WGS sequence"/>
</dbReference>
<organism evidence="1 2">
    <name type="scientific">Fusibacter paucivorans</name>
    <dbReference type="NCBI Taxonomy" id="76009"/>
    <lineage>
        <taxon>Bacteria</taxon>
        <taxon>Bacillati</taxon>
        <taxon>Bacillota</taxon>
        <taxon>Clostridia</taxon>
        <taxon>Eubacteriales</taxon>
        <taxon>Eubacteriales Family XII. Incertae Sedis</taxon>
        <taxon>Fusibacter</taxon>
    </lineage>
</organism>
<protein>
    <recommendedName>
        <fullName evidence="3">Methyl-accepting chemotaxis protein</fullName>
    </recommendedName>
</protein>
<dbReference type="RefSeq" id="WP_213237306.1">
    <property type="nucleotide sequence ID" value="NZ_JAHBCL010000020.1"/>
</dbReference>
<sequence length="95" mass="10295">MTDYDSMVDFGDRFNSSAMEISKTTANIDEAAQQASEAIQILTKAIGEIAIANNESAKEVQSAVQQISDIADESRRIVNATDLVSNANHFNVCLQ</sequence>
<dbReference type="EMBL" id="JAHBCL010000020">
    <property type="protein sequence ID" value="MBS7527446.1"/>
    <property type="molecule type" value="Genomic_DNA"/>
</dbReference>
<dbReference type="Gene3D" id="1.10.287.950">
    <property type="entry name" value="Methyl-accepting chemotaxis protein"/>
    <property type="match status" value="1"/>
</dbReference>
<keyword evidence="2" id="KW-1185">Reference proteome</keyword>
<evidence type="ECO:0008006" key="3">
    <source>
        <dbReference type="Google" id="ProtNLM"/>
    </source>
</evidence>
<gene>
    <name evidence="1" type="ORF">KHM83_12245</name>
</gene>
<proteinExistence type="predicted"/>
<name>A0ABS5PSB7_9FIRM</name>